<dbReference type="GO" id="GO:0005634">
    <property type="term" value="C:nucleus"/>
    <property type="evidence" value="ECO:0007669"/>
    <property type="project" value="UniProtKB-SubCell"/>
</dbReference>
<dbReference type="AlphaFoldDB" id="A0A0D2DXD0"/>
<protein>
    <recommendedName>
        <fullName evidence="9">Zn(2)-C6 fungal-type domain-containing protein</fullName>
    </recommendedName>
</protein>
<evidence type="ECO:0000313" key="10">
    <source>
        <dbReference type="EMBL" id="KIW47300.1"/>
    </source>
</evidence>
<dbReference type="CDD" id="cd12148">
    <property type="entry name" value="fungal_TF_MHR"/>
    <property type="match status" value="1"/>
</dbReference>
<comment type="subcellular location">
    <subcellularLocation>
        <location evidence="1">Nucleus</location>
    </subcellularLocation>
</comment>
<dbReference type="InterPro" id="IPR052202">
    <property type="entry name" value="Yeast_MetPath_Reg"/>
</dbReference>
<dbReference type="PROSITE" id="PS51257">
    <property type="entry name" value="PROKAR_LIPOPROTEIN"/>
    <property type="match status" value="1"/>
</dbReference>
<feature type="domain" description="Zn(2)-C6 fungal-type" evidence="9">
    <location>
        <begin position="33"/>
        <end position="63"/>
    </location>
</feature>
<gene>
    <name evidence="10" type="ORF">PV06_00011</name>
</gene>
<evidence type="ECO:0000256" key="8">
    <source>
        <dbReference type="SAM" id="MobiDB-lite"/>
    </source>
</evidence>
<dbReference type="GO" id="GO:0045944">
    <property type="term" value="P:positive regulation of transcription by RNA polymerase II"/>
    <property type="evidence" value="ECO:0007669"/>
    <property type="project" value="TreeGrafter"/>
</dbReference>
<dbReference type="GO" id="GO:0008270">
    <property type="term" value="F:zinc ion binding"/>
    <property type="evidence" value="ECO:0007669"/>
    <property type="project" value="InterPro"/>
</dbReference>
<evidence type="ECO:0000256" key="4">
    <source>
        <dbReference type="ARBA" id="ARBA00023015"/>
    </source>
</evidence>
<name>A0A0D2DXD0_9EURO</name>
<evidence type="ECO:0000259" key="9">
    <source>
        <dbReference type="PROSITE" id="PS50048"/>
    </source>
</evidence>
<dbReference type="GO" id="GO:0043565">
    <property type="term" value="F:sequence-specific DNA binding"/>
    <property type="evidence" value="ECO:0007669"/>
    <property type="project" value="TreeGrafter"/>
</dbReference>
<dbReference type="PANTHER" id="PTHR47782:SF1">
    <property type="entry name" value="PYRIMIDINE PATHWAY REGULATORY PROTEIN 1"/>
    <property type="match status" value="1"/>
</dbReference>
<dbReference type="PROSITE" id="PS50048">
    <property type="entry name" value="ZN2_CY6_FUNGAL_2"/>
    <property type="match status" value="1"/>
</dbReference>
<evidence type="ECO:0000256" key="7">
    <source>
        <dbReference type="ARBA" id="ARBA00023242"/>
    </source>
</evidence>
<dbReference type="InterPro" id="IPR036864">
    <property type="entry name" value="Zn2-C6_fun-type_DNA-bd_sf"/>
</dbReference>
<organism evidence="10 11">
    <name type="scientific">Exophiala oligosperma</name>
    <dbReference type="NCBI Taxonomy" id="215243"/>
    <lineage>
        <taxon>Eukaryota</taxon>
        <taxon>Fungi</taxon>
        <taxon>Dikarya</taxon>
        <taxon>Ascomycota</taxon>
        <taxon>Pezizomycotina</taxon>
        <taxon>Eurotiomycetes</taxon>
        <taxon>Chaetothyriomycetidae</taxon>
        <taxon>Chaetothyriales</taxon>
        <taxon>Herpotrichiellaceae</taxon>
        <taxon>Exophiala</taxon>
    </lineage>
</organism>
<dbReference type="RefSeq" id="XP_016267516.1">
    <property type="nucleotide sequence ID" value="XM_016400463.1"/>
</dbReference>
<evidence type="ECO:0000256" key="6">
    <source>
        <dbReference type="ARBA" id="ARBA00023163"/>
    </source>
</evidence>
<keyword evidence="7" id="KW-0539">Nucleus</keyword>
<dbReference type="PANTHER" id="PTHR47782">
    <property type="entry name" value="ZN(II)2CYS6 TRANSCRIPTION FACTOR (EUROFUNG)-RELATED"/>
    <property type="match status" value="1"/>
</dbReference>
<dbReference type="Proteomes" id="UP000053342">
    <property type="component" value="Unassembled WGS sequence"/>
</dbReference>
<accession>A0A0D2DXD0</accession>
<dbReference type="Pfam" id="PF00172">
    <property type="entry name" value="Zn_clus"/>
    <property type="match status" value="1"/>
</dbReference>
<dbReference type="STRING" id="215243.A0A0D2DXD0"/>
<dbReference type="SUPFAM" id="SSF57701">
    <property type="entry name" value="Zn2/Cys6 DNA-binding domain"/>
    <property type="match status" value="1"/>
</dbReference>
<dbReference type="SMART" id="SM00066">
    <property type="entry name" value="GAL4"/>
    <property type="match status" value="1"/>
</dbReference>
<proteinExistence type="predicted"/>
<keyword evidence="6" id="KW-0804">Transcription</keyword>
<evidence type="ECO:0000256" key="2">
    <source>
        <dbReference type="ARBA" id="ARBA00022723"/>
    </source>
</evidence>
<dbReference type="GO" id="GO:0000981">
    <property type="term" value="F:DNA-binding transcription factor activity, RNA polymerase II-specific"/>
    <property type="evidence" value="ECO:0007669"/>
    <property type="project" value="InterPro"/>
</dbReference>
<evidence type="ECO:0000256" key="5">
    <source>
        <dbReference type="ARBA" id="ARBA00023125"/>
    </source>
</evidence>
<dbReference type="InterPro" id="IPR001138">
    <property type="entry name" value="Zn2Cys6_DnaBD"/>
</dbReference>
<dbReference type="Gene3D" id="4.10.240.10">
    <property type="entry name" value="Zn(2)-C6 fungal-type DNA-binding domain"/>
    <property type="match status" value="1"/>
</dbReference>
<dbReference type="CDD" id="cd00067">
    <property type="entry name" value="GAL4"/>
    <property type="match status" value="1"/>
</dbReference>
<dbReference type="HOGENOM" id="CLU_621172_0_0_1"/>
<dbReference type="OrthoDB" id="4296327at2759"/>
<keyword evidence="2" id="KW-0479">Metal-binding</keyword>
<keyword evidence="4" id="KW-0805">Transcription regulation</keyword>
<evidence type="ECO:0000256" key="3">
    <source>
        <dbReference type="ARBA" id="ARBA00022833"/>
    </source>
</evidence>
<reference evidence="10 11" key="1">
    <citation type="submission" date="2015-01" db="EMBL/GenBank/DDBJ databases">
        <title>The Genome Sequence of Exophiala oligosperma CBS72588.</title>
        <authorList>
            <consortium name="The Broad Institute Genomics Platform"/>
            <person name="Cuomo C."/>
            <person name="de Hoog S."/>
            <person name="Gorbushina A."/>
            <person name="Stielow B."/>
            <person name="Teixiera M."/>
            <person name="Abouelleil A."/>
            <person name="Chapman S.B."/>
            <person name="Priest M."/>
            <person name="Young S.K."/>
            <person name="Wortman J."/>
            <person name="Nusbaum C."/>
            <person name="Birren B."/>
        </authorList>
    </citation>
    <scope>NUCLEOTIDE SEQUENCE [LARGE SCALE GENOMIC DNA]</scope>
    <source>
        <strain evidence="10 11">CBS 72588</strain>
    </source>
</reference>
<evidence type="ECO:0000256" key="1">
    <source>
        <dbReference type="ARBA" id="ARBA00004123"/>
    </source>
</evidence>
<dbReference type="VEuPathDB" id="FungiDB:PV06_00011"/>
<evidence type="ECO:0000313" key="11">
    <source>
        <dbReference type="Proteomes" id="UP000053342"/>
    </source>
</evidence>
<keyword evidence="3" id="KW-0862">Zinc</keyword>
<feature type="region of interest" description="Disordered" evidence="8">
    <location>
        <begin position="1"/>
        <end position="23"/>
    </location>
</feature>
<dbReference type="EMBL" id="KN847332">
    <property type="protein sequence ID" value="KIW47300.1"/>
    <property type="molecule type" value="Genomic_DNA"/>
</dbReference>
<dbReference type="GeneID" id="27352085"/>
<keyword evidence="5" id="KW-0238">DNA-binding</keyword>
<sequence length="441" mass="48960">MTLRANPSPPHEVQSRKRRRSASGGIHALGSLACRRCRSREVKCDGDYPACGGCTKASTPCIIADPTATREYTRSLSSISCEPCENHGTGSSFRALLASDLPSTPLEYHAPHELPSESEAHAARHIAGAEESSVSPDEILKPGEVYPMLRKFHDTLRQWRLDAPVSPNSSSVYYMAEFYELHYQKERLSLLRQAIFRMPFAGSRPPAGLLKSCVEAAATIARTFDSLRRQPLLTYTRSWTHLIFSSGLVLTFAAFAARTRSPQSTSHNLSSGVDEGFWWEFYQNPNPLTDQELFDFLSITSESLFWLSEKLSDIAFYTKLFEALRLELVTIAGARSRRDPGEQSGTSDLGREALAASADNALCFDAIRRSSREISSMASRCERPTPDGLSYDTSNANGSLNDEAFLQDGPEELFANAFTFDDQIEAWADMNPFQLSTWPLP</sequence>
<keyword evidence="11" id="KW-1185">Reference proteome</keyword>